<name>A0A9W6STP6_9ACTN</name>
<dbReference type="EMBL" id="BSTX01000007">
    <property type="protein sequence ID" value="GLZ81765.1"/>
    <property type="molecule type" value="Genomic_DNA"/>
</dbReference>
<dbReference type="RefSeq" id="WP_285667320.1">
    <property type="nucleotide sequence ID" value="NZ_BSTX01000007.1"/>
</dbReference>
<gene>
    <name evidence="1" type="ORF">Afil01_65720</name>
</gene>
<reference evidence="1" key="1">
    <citation type="submission" date="2023-03" db="EMBL/GenBank/DDBJ databases">
        <title>Actinorhabdospora filicis NBRC 111898.</title>
        <authorList>
            <person name="Ichikawa N."/>
            <person name="Sato H."/>
            <person name="Tonouchi N."/>
        </authorList>
    </citation>
    <scope>NUCLEOTIDE SEQUENCE</scope>
    <source>
        <strain evidence="1">NBRC 111898</strain>
    </source>
</reference>
<organism evidence="1 2">
    <name type="scientific">Actinorhabdospora filicis</name>
    <dbReference type="NCBI Taxonomy" id="1785913"/>
    <lineage>
        <taxon>Bacteria</taxon>
        <taxon>Bacillati</taxon>
        <taxon>Actinomycetota</taxon>
        <taxon>Actinomycetes</taxon>
        <taxon>Micromonosporales</taxon>
        <taxon>Micromonosporaceae</taxon>
        <taxon>Actinorhabdospora</taxon>
    </lineage>
</organism>
<sequence>MSDADDWYVLVERTQSEERVLMPPIHVPEGRAAAIEIAREFCRTKGVRAREDGKNSGRQIYRTGETSWLVAVQTPYVSLDGKTIFHSDNHLRVEVARLEAVVEEDPMEIPKKKGLFGRG</sequence>
<proteinExistence type="predicted"/>
<dbReference type="AlphaFoldDB" id="A0A9W6STP6"/>
<protein>
    <submittedName>
        <fullName evidence="1">Uncharacterized protein</fullName>
    </submittedName>
</protein>
<evidence type="ECO:0000313" key="2">
    <source>
        <dbReference type="Proteomes" id="UP001165079"/>
    </source>
</evidence>
<evidence type="ECO:0000313" key="1">
    <source>
        <dbReference type="EMBL" id="GLZ81765.1"/>
    </source>
</evidence>
<comment type="caution">
    <text evidence="1">The sequence shown here is derived from an EMBL/GenBank/DDBJ whole genome shotgun (WGS) entry which is preliminary data.</text>
</comment>
<keyword evidence="2" id="KW-1185">Reference proteome</keyword>
<accession>A0A9W6STP6</accession>
<dbReference type="Proteomes" id="UP001165079">
    <property type="component" value="Unassembled WGS sequence"/>
</dbReference>